<comment type="similarity">
    <text evidence="2">Belongs to the iron-containing alcohol dehydrogenase family.</text>
</comment>
<dbReference type="PANTHER" id="PTHR11496:SF102">
    <property type="entry name" value="ALCOHOL DEHYDROGENASE 4"/>
    <property type="match status" value="1"/>
</dbReference>
<dbReference type="eggNOG" id="COG1454">
    <property type="taxonomic scope" value="Bacteria"/>
</dbReference>
<organism evidence="7 8">
    <name type="scientific">Glaciecola punicea ACAM 611</name>
    <dbReference type="NCBI Taxonomy" id="1121923"/>
    <lineage>
        <taxon>Bacteria</taxon>
        <taxon>Pseudomonadati</taxon>
        <taxon>Pseudomonadota</taxon>
        <taxon>Gammaproteobacteria</taxon>
        <taxon>Alteromonadales</taxon>
        <taxon>Alteromonadaceae</taxon>
        <taxon>Glaciecola</taxon>
    </lineage>
</organism>
<dbReference type="GO" id="GO:0004022">
    <property type="term" value="F:alcohol dehydrogenase (NAD+) activity"/>
    <property type="evidence" value="ECO:0007669"/>
    <property type="project" value="TreeGrafter"/>
</dbReference>
<name>H5T862_9ALTE</name>
<evidence type="ECO:0000256" key="1">
    <source>
        <dbReference type="ARBA" id="ARBA00001962"/>
    </source>
</evidence>
<dbReference type="Pfam" id="PF25137">
    <property type="entry name" value="ADH_Fe_C"/>
    <property type="match status" value="1"/>
</dbReference>
<dbReference type="PANTHER" id="PTHR11496">
    <property type="entry name" value="ALCOHOL DEHYDROGENASE"/>
    <property type="match status" value="1"/>
</dbReference>
<evidence type="ECO:0000313" key="7">
    <source>
        <dbReference type="EMBL" id="GAB54489.1"/>
    </source>
</evidence>
<evidence type="ECO:0000259" key="5">
    <source>
        <dbReference type="Pfam" id="PF00465"/>
    </source>
</evidence>
<dbReference type="InterPro" id="IPR001670">
    <property type="entry name" value="ADH_Fe/GldA"/>
</dbReference>
<evidence type="ECO:0000313" key="8">
    <source>
        <dbReference type="Proteomes" id="UP000053586"/>
    </source>
</evidence>
<dbReference type="Gene3D" id="1.20.1090.10">
    <property type="entry name" value="Dehydroquinate synthase-like - alpha domain"/>
    <property type="match status" value="1"/>
</dbReference>
<dbReference type="FunFam" id="3.40.50.1970:FF:000003">
    <property type="entry name" value="Alcohol dehydrogenase, iron-containing"/>
    <property type="match status" value="1"/>
</dbReference>
<dbReference type="GO" id="GO:0046872">
    <property type="term" value="F:metal ion binding"/>
    <property type="evidence" value="ECO:0007669"/>
    <property type="project" value="InterPro"/>
</dbReference>
<sequence length="385" mass="41264">MVNFEFSTTKRVVSELGALTNCGLYCQQLDIHRLLIITDKGIIQHGLIDDLRSSLAATNITHIIFDEVVVDPPQSIIEKAARLAIENDIDGIIGIGGGSSLDCAKLVAVLVKQKQSLPTMFGINNIVSSRCPLILIPTTAGTGSEVTPISIVTTGETTKMGVVSAVLLPDIAILDANLTLGLPQHISASTGIDAMVHAIEAYTSKFKKNPYCDMLAKQALTLLSANIEEASLQGANLVARQNMLLGACLAGQAFANAPVAAVHALAYPLGGHFHISHGLSNALVLPHVLRFNAQEANHLYAELIPHIFPTNALGYDESQSSERLADYFYNLSHTLELPTTLSACGIVENDLPILAQDAMLQTRLLVNNPRDVGYEDALKIYQQAL</sequence>
<dbReference type="RefSeq" id="WP_006002772.1">
    <property type="nucleotide sequence ID" value="NZ_BAET01000005.1"/>
</dbReference>
<dbReference type="FunFam" id="1.20.1090.10:FF:000001">
    <property type="entry name" value="Aldehyde-alcohol dehydrogenase"/>
    <property type="match status" value="1"/>
</dbReference>
<evidence type="ECO:0000256" key="3">
    <source>
        <dbReference type="ARBA" id="ARBA00023002"/>
    </source>
</evidence>
<dbReference type="InterPro" id="IPR056798">
    <property type="entry name" value="ADH_Fe_C"/>
</dbReference>
<keyword evidence="3" id="KW-0560">Oxidoreductase</keyword>
<dbReference type="InterPro" id="IPR039697">
    <property type="entry name" value="Alcohol_dehydrogenase_Fe"/>
</dbReference>
<feature type="domain" description="Fe-containing alcohol dehydrogenase-like C-terminal" evidence="6">
    <location>
        <begin position="188"/>
        <end position="384"/>
    </location>
</feature>
<dbReference type="AlphaFoldDB" id="H5T862"/>
<keyword evidence="4" id="KW-0520">NAD</keyword>
<dbReference type="Pfam" id="PF00465">
    <property type="entry name" value="Fe-ADH"/>
    <property type="match status" value="1"/>
</dbReference>
<evidence type="ECO:0000259" key="6">
    <source>
        <dbReference type="Pfam" id="PF25137"/>
    </source>
</evidence>
<dbReference type="EMBL" id="BAET01000005">
    <property type="protein sequence ID" value="GAB54489.1"/>
    <property type="molecule type" value="Genomic_DNA"/>
</dbReference>
<reference evidence="7 8" key="1">
    <citation type="journal article" date="2012" name="J. Bacteriol.">
        <title>Genome sequence of proteorhodopsin-containing sea ice bacterium Glaciecola punicea ACAM 611T.</title>
        <authorList>
            <person name="Qin Q.-L."/>
            <person name="Xie B.-B."/>
            <person name="Shu Y.-L."/>
            <person name="Rong J.-C."/>
            <person name="Zhao D.-L."/>
            <person name="Zhang X.-Y."/>
            <person name="Chen X.-L."/>
            <person name="Zhou B.-C."/>
            <person name="Zhanga Y.-Z."/>
        </authorList>
    </citation>
    <scope>NUCLEOTIDE SEQUENCE [LARGE SCALE GENOMIC DNA]</scope>
    <source>
        <strain evidence="7 8">ACAM 611</strain>
    </source>
</reference>
<comment type="caution">
    <text evidence="7">The sequence shown here is derived from an EMBL/GenBank/DDBJ whole genome shotgun (WGS) entry which is preliminary data.</text>
</comment>
<gene>
    <name evidence="7" type="ORF">GPUN_0342</name>
</gene>
<accession>H5T862</accession>
<keyword evidence="8" id="KW-1185">Reference proteome</keyword>
<dbReference type="OrthoDB" id="9815791at2"/>
<dbReference type="InterPro" id="IPR018211">
    <property type="entry name" value="ADH_Fe_CS"/>
</dbReference>
<dbReference type="CDD" id="cd08193">
    <property type="entry name" value="HVD"/>
    <property type="match status" value="1"/>
</dbReference>
<comment type="cofactor">
    <cofactor evidence="1">
        <name>Fe cation</name>
        <dbReference type="ChEBI" id="CHEBI:24875"/>
    </cofactor>
</comment>
<dbReference type="Proteomes" id="UP000053586">
    <property type="component" value="Unassembled WGS sequence"/>
</dbReference>
<dbReference type="SUPFAM" id="SSF56796">
    <property type="entry name" value="Dehydroquinate synthase-like"/>
    <property type="match status" value="1"/>
</dbReference>
<evidence type="ECO:0000256" key="2">
    <source>
        <dbReference type="ARBA" id="ARBA00007358"/>
    </source>
</evidence>
<protein>
    <submittedName>
        <fullName evidence="7">3-dehydroquinate synthase</fullName>
    </submittedName>
</protein>
<reference evidence="7 8" key="2">
    <citation type="journal article" date="2017" name="Antonie Van Leeuwenhoek">
        <title>Rhizobium rhizosphaerae sp. nov., a novel species isolated from rice rhizosphere.</title>
        <authorList>
            <person name="Zhao J.J."/>
            <person name="Zhang J."/>
            <person name="Zhang R.J."/>
            <person name="Zhang C.W."/>
            <person name="Yin H.Q."/>
            <person name="Zhang X.X."/>
        </authorList>
    </citation>
    <scope>NUCLEOTIDE SEQUENCE [LARGE SCALE GENOMIC DNA]</scope>
    <source>
        <strain evidence="7 8">ACAM 611</strain>
    </source>
</reference>
<dbReference type="Gene3D" id="3.40.50.1970">
    <property type="match status" value="1"/>
</dbReference>
<proteinExistence type="inferred from homology"/>
<feature type="domain" description="Alcohol dehydrogenase iron-type/glycerol dehydrogenase GldA" evidence="5">
    <location>
        <begin position="10"/>
        <end position="175"/>
    </location>
</feature>
<dbReference type="PROSITE" id="PS00913">
    <property type="entry name" value="ADH_IRON_1"/>
    <property type="match status" value="1"/>
</dbReference>
<evidence type="ECO:0000256" key="4">
    <source>
        <dbReference type="ARBA" id="ARBA00023027"/>
    </source>
</evidence>
<dbReference type="STRING" id="56804.BAE46_07615"/>